<name>A0A8K1CKD7_PYTOL</name>
<keyword evidence="3" id="KW-1185">Reference proteome</keyword>
<comment type="caution">
    <text evidence="2">The sequence shown here is derived from an EMBL/GenBank/DDBJ whole genome shotgun (WGS) entry which is preliminary data.</text>
</comment>
<reference evidence="2" key="1">
    <citation type="submission" date="2019-03" db="EMBL/GenBank/DDBJ databases">
        <title>Long read genome sequence of the mycoparasitic Pythium oligandrum ATCC 38472 isolated from sugarbeet rhizosphere.</title>
        <authorList>
            <person name="Gaulin E."/>
        </authorList>
    </citation>
    <scope>NUCLEOTIDE SEQUENCE</scope>
    <source>
        <strain evidence="2">ATCC 38472_TT</strain>
    </source>
</reference>
<gene>
    <name evidence="2" type="ORF">Poli38472_009244</name>
</gene>
<proteinExistence type="predicted"/>
<feature type="region of interest" description="Disordered" evidence="1">
    <location>
        <begin position="179"/>
        <end position="245"/>
    </location>
</feature>
<protein>
    <submittedName>
        <fullName evidence="2">Uncharacterized protein</fullName>
    </submittedName>
</protein>
<dbReference type="OrthoDB" id="164546at2759"/>
<dbReference type="AlphaFoldDB" id="A0A8K1CKD7"/>
<sequence>MFRSDWDLVAPLSWLGDLADEEAFFAGRDLGVGSDSTTTTTLIFLPETSAKRRRRGGRRGQQQPPQIQQTESGKKQEKPTAVPEAKETRESDELKRAQLLNEDFFEDLPLGARQFETKVPANISPPDEKTKDGYAYYTYSYSCCATLDDEGRPVESTRRRFENSAGCLKAAHRRVMGGRSMESTWVKTSEQDQGKHDKRVSSGDTETFEKGWAHTPFGVAEQQAVQKGEKKQTELPDAPPPQEIP</sequence>
<evidence type="ECO:0000256" key="1">
    <source>
        <dbReference type="SAM" id="MobiDB-lite"/>
    </source>
</evidence>
<feature type="region of interest" description="Disordered" evidence="1">
    <location>
        <begin position="46"/>
        <end position="94"/>
    </location>
</feature>
<evidence type="ECO:0000313" key="2">
    <source>
        <dbReference type="EMBL" id="TMW65077.1"/>
    </source>
</evidence>
<accession>A0A8K1CKD7</accession>
<evidence type="ECO:0000313" key="3">
    <source>
        <dbReference type="Proteomes" id="UP000794436"/>
    </source>
</evidence>
<feature type="compositionally biased region" description="Low complexity" evidence="1">
    <location>
        <begin position="60"/>
        <end position="69"/>
    </location>
</feature>
<feature type="compositionally biased region" description="Basic and acidic residues" evidence="1">
    <location>
        <begin position="189"/>
        <end position="212"/>
    </location>
</feature>
<organism evidence="2 3">
    <name type="scientific">Pythium oligandrum</name>
    <name type="common">Mycoparasitic fungus</name>
    <dbReference type="NCBI Taxonomy" id="41045"/>
    <lineage>
        <taxon>Eukaryota</taxon>
        <taxon>Sar</taxon>
        <taxon>Stramenopiles</taxon>
        <taxon>Oomycota</taxon>
        <taxon>Peronosporomycetes</taxon>
        <taxon>Pythiales</taxon>
        <taxon>Pythiaceae</taxon>
        <taxon>Pythium</taxon>
    </lineage>
</organism>
<dbReference type="Proteomes" id="UP000794436">
    <property type="component" value="Unassembled WGS sequence"/>
</dbReference>
<feature type="compositionally biased region" description="Basic and acidic residues" evidence="1">
    <location>
        <begin position="72"/>
        <end position="94"/>
    </location>
</feature>
<dbReference type="EMBL" id="SPLM01000038">
    <property type="protein sequence ID" value="TMW65077.1"/>
    <property type="molecule type" value="Genomic_DNA"/>
</dbReference>